<gene>
    <name evidence="2" type="ORF">JF72_15260</name>
</gene>
<name>A0A0F4LN01_9LACO</name>
<comment type="caution">
    <text evidence="2">The sequence shown here is derived from an EMBL/GenBank/DDBJ whole genome shotgun (WGS) entry which is preliminary data.</text>
</comment>
<organism evidence="2 3">
    <name type="scientific">Lactobacillus apis</name>
    <dbReference type="NCBI Taxonomy" id="303541"/>
    <lineage>
        <taxon>Bacteria</taxon>
        <taxon>Bacillati</taxon>
        <taxon>Bacillota</taxon>
        <taxon>Bacilli</taxon>
        <taxon>Lactobacillales</taxon>
        <taxon>Lactobacillaceae</taxon>
        <taxon>Lactobacillus</taxon>
    </lineage>
</organism>
<feature type="transmembrane region" description="Helical" evidence="1">
    <location>
        <begin position="33"/>
        <end position="62"/>
    </location>
</feature>
<evidence type="ECO:0000256" key="1">
    <source>
        <dbReference type="SAM" id="Phobius"/>
    </source>
</evidence>
<keyword evidence="3" id="KW-1185">Reference proteome</keyword>
<dbReference type="PATRIC" id="fig|303541.3.peg.99"/>
<evidence type="ECO:0000313" key="3">
    <source>
        <dbReference type="Proteomes" id="UP000033682"/>
    </source>
</evidence>
<keyword evidence="1" id="KW-0812">Transmembrane</keyword>
<evidence type="ECO:0000313" key="2">
    <source>
        <dbReference type="EMBL" id="KJY59688.1"/>
    </source>
</evidence>
<keyword evidence="1" id="KW-1133">Transmembrane helix</keyword>
<dbReference type="Proteomes" id="UP000033682">
    <property type="component" value="Plasmid pHma11p1"/>
</dbReference>
<proteinExistence type="predicted"/>
<reference evidence="2 3" key="1">
    <citation type="submission" date="2015-01" db="EMBL/GenBank/DDBJ databases">
        <title>Comparative genomics of the lactic acid bacteria isolated from the honey bee gut.</title>
        <authorList>
            <person name="Ellegaard K.M."/>
            <person name="Tamarit D."/>
            <person name="Javelind E."/>
            <person name="Olofsson T."/>
            <person name="Andersson S.G."/>
            <person name="Vasquez A."/>
        </authorList>
    </citation>
    <scope>NUCLEOTIDE SEQUENCE [LARGE SCALE GENOMIC DNA]</scope>
    <source>
        <strain evidence="2 3">Hma11</strain>
        <plasmid evidence="2">pHma11p1</plasmid>
    </source>
</reference>
<keyword evidence="1" id="KW-0472">Membrane</keyword>
<dbReference type="AlphaFoldDB" id="A0A0F4LN01"/>
<sequence>MDKILNIRGSFRNKMSKILNSINYYRKHHPFQFVLLGFSYLALFLVIFLFCADIIGIISYFFTASPSITIDKPNTKIEYFTHSGVKEKEFSENKVTVQFKDANRPGYRLNLRGSFDNLPLSSAPVIISNGLKNYADIYAQNNLDFCSGKNDFLPVEFYKTFKSSWKDTNNTAVFVYAAQGKPIACFEGSHVNVSATASKKVKEIHIDGHKAIILNSKYSIYKVGQLKDMHTRKIKIKKEMRPTNNLNNLS</sequence>
<geneLocation type="plasmid" evidence="2">
    <name>pHma11p1</name>
</geneLocation>
<dbReference type="HOGENOM" id="CLU_1110290_0_0_9"/>
<dbReference type="EMBL" id="JXLG01000016">
    <property type="protein sequence ID" value="KJY59688.1"/>
    <property type="molecule type" value="Genomic_DNA"/>
</dbReference>
<dbReference type="Pfam" id="PF16475">
    <property type="entry name" value="DUF5052"/>
    <property type="match status" value="1"/>
</dbReference>
<protein>
    <submittedName>
        <fullName evidence="2">Uncharacterized protein</fullName>
    </submittedName>
</protein>
<dbReference type="InterPro" id="IPR032484">
    <property type="entry name" value="DUF5052"/>
</dbReference>
<accession>A0A0F4LN01</accession>
<dbReference type="RefSeq" id="WP_046308366.1">
    <property type="nucleotide sequence ID" value="NZ_KQ034005.1"/>
</dbReference>
<keyword evidence="2" id="KW-0614">Plasmid</keyword>